<evidence type="ECO:0000256" key="1">
    <source>
        <dbReference type="SAM" id="MobiDB-lite"/>
    </source>
</evidence>
<reference evidence="3" key="1">
    <citation type="journal article" date="2019" name="Int. J. Syst. Evol. Microbiol.">
        <title>The Global Catalogue of Microorganisms (GCM) 10K type strain sequencing project: providing services to taxonomists for standard genome sequencing and annotation.</title>
        <authorList>
            <consortium name="The Broad Institute Genomics Platform"/>
            <consortium name="The Broad Institute Genome Sequencing Center for Infectious Disease"/>
            <person name="Wu L."/>
            <person name="Ma J."/>
        </authorList>
    </citation>
    <scope>NUCLEOTIDE SEQUENCE [LARGE SCALE GENOMIC DNA]</scope>
    <source>
        <strain evidence="3">SYNS20</strain>
    </source>
</reference>
<dbReference type="EMBL" id="JBHTCF010000002">
    <property type="protein sequence ID" value="MFC7303818.1"/>
    <property type="molecule type" value="Genomic_DNA"/>
</dbReference>
<sequence length="100" mass="11069">MPIDPQRAIEAYVRAQTQPLQRRTATPEPARPRLPQPSAPDTAAVREAAPSAVPQAATAARRRSRRRAGTRMRAHGPGLLVRLLSLLRHLTTARRREPTV</sequence>
<organism evidence="2 3">
    <name type="scientific">Streptomyces monticola</name>
    <dbReference type="NCBI Taxonomy" id="2666263"/>
    <lineage>
        <taxon>Bacteria</taxon>
        <taxon>Bacillati</taxon>
        <taxon>Actinomycetota</taxon>
        <taxon>Actinomycetes</taxon>
        <taxon>Kitasatosporales</taxon>
        <taxon>Streptomycetaceae</taxon>
        <taxon>Streptomyces</taxon>
    </lineage>
</organism>
<dbReference type="RefSeq" id="WP_381827395.1">
    <property type="nucleotide sequence ID" value="NZ_JBHTCF010000002.1"/>
</dbReference>
<proteinExistence type="predicted"/>
<dbReference type="Proteomes" id="UP001596523">
    <property type="component" value="Unassembled WGS sequence"/>
</dbReference>
<evidence type="ECO:0000313" key="2">
    <source>
        <dbReference type="EMBL" id="MFC7303818.1"/>
    </source>
</evidence>
<evidence type="ECO:0000313" key="3">
    <source>
        <dbReference type="Proteomes" id="UP001596523"/>
    </source>
</evidence>
<keyword evidence="3" id="KW-1185">Reference proteome</keyword>
<feature type="compositionally biased region" description="Basic residues" evidence="1">
    <location>
        <begin position="60"/>
        <end position="74"/>
    </location>
</feature>
<accession>A0ABW2JDZ7</accession>
<gene>
    <name evidence="2" type="ORF">ACFQVC_06265</name>
</gene>
<comment type="caution">
    <text evidence="2">The sequence shown here is derived from an EMBL/GenBank/DDBJ whole genome shotgun (WGS) entry which is preliminary data.</text>
</comment>
<feature type="region of interest" description="Disordered" evidence="1">
    <location>
        <begin position="13"/>
        <end position="74"/>
    </location>
</feature>
<protein>
    <submittedName>
        <fullName evidence="2">Uncharacterized protein</fullName>
    </submittedName>
</protein>
<feature type="compositionally biased region" description="Low complexity" evidence="1">
    <location>
        <begin position="46"/>
        <end position="59"/>
    </location>
</feature>
<name>A0ABW2JDZ7_9ACTN</name>